<evidence type="ECO:0000313" key="1">
    <source>
        <dbReference type="EMBL" id="COY29858.1"/>
    </source>
</evidence>
<organism evidence="1 2">
    <name type="scientific">Mycobacterium tuberculosis</name>
    <dbReference type="NCBI Taxonomy" id="1773"/>
    <lineage>
        <taxon>Bacteria</taxon>
        <taxon>Bacillati</taxon>
        <taxon>Actinomycetota</taxon>
        <taxon>Actinomycetes</taxon>
        <taxon>Mycobacteriales</taxon>
        <taxon>Mycobacteriaceae</taxon>
        <taxon>Mycobacterium</taxon>
        <taxon>Mycobacterium tuberculosis complex</taxon>
    </lineage>
</organism>
<protein>
    <submittedName>
        <fullName evidence="1">Uncharacterized protein</fullName>
    </submittedName>
</protein>
<dbReference type="Proteomes" id="UP000039021">
    <property type="component" value="Unassembled WGS sequence"/>
</dbReference>
<proteinExistence type="predicted"/>
<comment type="caution">
    <text evidence="1">The sequence shown here is derived from an EMBL/GenBank/DDBJ whole genome shotgun (WGS) entry which is preliminary data.</text>
</comment>
<accession>A0A916P865</accession>
<dbReference type="AlphaFoldDB" id="A0A916P865"/>
<evidence type="ECO:0000313" key="2">
    <source>
        <dbReference type="Proteomes" id="UP000039021"/>
    </source>
</evidence>
<name>A0A916P865_MYCTX</name>
<gene>
    <name evidence="1" type="ORF">ERS007739_02398</name>
</gene>
<reference evidence="2" key="1">
    <citation type="submission" date="2015-03" db="EMBL/GenBank/DDBJ databases">
        <authorList>
            <consortium name="Pathogen Informatics"/>
        </authorList>
    </citation>
    <scope>NUCLEOTIDE SEQUENCE [LARGE SCALE GENOMIC DNA]</scope>
    <source>
        <strain evidence="2">N09902308</strain>
    </source>
</reference>
<dbReference type="EMBL" id="CSBK01001089">
    <property type="protein sequence ID" value="COY29858.1"/>
    <property type="molecule type" value="Genomic_DNA"/>
</dbReference>
<sequence length="76" mass="8433">MTPLRCLGELRKNVRPAFGAEVQHAPHVTHQLGVERMARIGGVEQLCRLLVTLGLGEDRRVSAGQRIYAGNRQSQE</sequence>